<sequence>MGIHDELGSLAMAASLEFSNTKEGGRPLKASVKRCHQLLNRSMKVGVSDGRFFIGKFHCLDKQGNIILYDTLECRPIHPSSTRDVDVHLSTRFPQSKGTVEQRNLGLVLIPAKCRTSCLVEGSIEEKLTLLSLQEN</sequence>
<evidence type="ECO:0000313" key="2">
    <source>
        <dbReference type="Proteomes" id="UP000825935"/>
    </source>
</evidence>
<dbReference type="EMBL" id="CM035427">
    <property type="protein sequence ID" value="KAH7307749.1"/>
    <property type="molecule type" value="Genomic_DNA"/>
</dbReference>
<dbReference type="Gene3D" id="2.30.30.100">
    <property type="match status" value="1"/>
</dbReference>
<dbReference type="AlphaFoldDB" id="A0A8T2S9Q6"/>
<evidence type="ECO:0000313" key="1">
    <source>
        <dbReference type="EMBL" id="KAH7307749.1"/>
    </source>
</evidence>
<name>A0A8T2S9Q6_CERRI</name>
<comment type="caution">
    <text evidence="1">The sequence shown here is derived from an EMBL/GenBank/DDBJ whole genome shotgun (WGS) entry which is preliminary data.</text>
</comment>
<dbReference type="Proteomes" id="UP000825935">
    <property type="component" value="Chromosome 22"/>
</dbReference>
<dbReference type="PANTHER" id="PTHR10701">
    <property type="entry name" value="SMALL NUCLEAR RIBONUCLEOPROTEIN-ASSOCIATED PROTEIN B AND N"/>
    <property type="match status" value="1"/>
</dbReference>
<evidence type="ECO:0008006" key="3">
    <source>
        <dbReference type="Google" id="ProtNLM"/>
    </source>
</evidence>
<reference evidence="1" key="1">
    <citation type="submission" date="2021-08" db="EMBL/GenBank/DDBJ databases">
        <title>WGS assembly of Ceratopteris richardii.</title>
        <authorList>
            <person name="Marchant D.B."/>
            <person name="Chen G."/>
            <person name="Jenkins J."/>
            <person name="Shu S."/>
            <person name="Leebens-Mack J."/>
            <person name="Grimwood J."/>
            <person name="Schmutz J."/>
            <person name="Soltis P."/>
            <person name="Soltis D."/>
            <person name="Chen Z.-H."/>
        </authorList>
    </citation>
    <scope>NUCLEOTIDE SEQUENCE</scope>
    <source>
        <strain evidence="1">Whitten #5841</strain>
        <tissue evidence="1">Leaf</tissue>
    </source>
</reference>
<organism evidence="1 2">
    <name type="scientific">Ceratopteris richardii</name>
    <name type="common">Triangle waterfern</name>
    <dbReference type="NCBI Taxonomy" id="49495"/>
    <lineage>
        <taxon>Eukaryota</taxon>
        <taxon>Viridiplantae</taxon>
        <taxon>Streptophyta</taxon>
        <taxon>Embryophyta</taxon>
        <taxon>Tracheophyta</taxon>
        <taxon>Polypodiopsida</taxon>
        <taxon>Polypodiidae</taxon>
        <taxon>Polypodiales</taxon>
        <taxon>Pteridineae</taxon>
        <taxon>Pteridaceae</taxon>
        <taxon>Parkerioideae</taxon>
        <taxon>Ceratopteris</taxon>
    </lineage>
</organism>
<dbReference type="PANTHER" id="PTHR10701:SF5">
    <property type="entry name" value="N-ALPHA-ACETYLTRANSFERASE 38, NATC AUXILIARY SUBUNIT"/>
    <property type="match status" value="1"/>
</dbReference>
<keyword evidence="2" id="KW-1185">Reference proteome</keyword>
<dbReference type="CDD" id="cd06168">
    <property type="entry name" value="LSMD1"/>
    <property type="match status" value="1"/>
</dbReference>
<dbReference type="SUPFAM" id="SSF50182">
    <property type="entry name" value="Sm-like ribonucleoproteins"/>
    <property type="match status" value="1"/>
</dbReference>
<dbReference type="InterPro" id="IPR050914">
    <property type="entry name" value="snRNP_SmB/NAA38-like"/>
</dbReference>
<dbReference type="OrthoDB" id="368909at2759"/>
<dbReference type="InterPro" id="IPR034110">
    <property type="entry name" value="LSMD1_Sm"/>
</dbReference>
<dbReference type="OMA" id="SARHCLP"/>
<dbReference type="InterPro" id="IPR010920">
    <property type="entry name" value="LSM_dom_sf"/>
</dbReference>
<protein>
    <recommendedName>
        <fullName evidence="3">LSM domain-containing protein</fullName>
    </recommendedName>
</protein>
<dbReference type="GO" id="GO:0031417">
    <property type="term" value="C:NatC complex"/>
    <property type="evidence" value="ECO:0007669"/>
    <property type="project" value="InterPro"/>
</dbReference>
<accession>A0A8T2S9Q6</accession>
<gene>
    <name evidence="1" type="ORF">KP509_22G075200</name>
</gene>
<proteinExistence type="predicted"/>